<evidence type="ECO:0000313" key="2">
    <source>
        <dbReference type="Proteomes" id="UP000231658"/>
    </source>
</evidence>
<dbReference type="Pfam" id="PF02585">
    <property type="entry name" value="PIG-L"/>
    <property type="match status" value="1"/>
</dbReference>
<name>A0A1C3RGB3_9PROT</name>
<dbReference type="STRING" id="1867952.MTBPR1_20139"/>
<dbReference type="EMBL" id="FLYE01000012">
    <property type="protein sequence ID" value="SCA56291.1"/>
    <property type="molecule type" value="Genomic_DNA"/>
</dbReference>
<evidence type="ECO:0008006" key="3">
    <source>
        <dbReference type="Google" id="ProtNLM"/>
    </source>
</evidence>
<organism evidence="1 2">
    <name type="scientific">Candidatus Terasakiella magnetica</name>
    <dbReference type="NCBI Taxonomy" id="1867952"/>
    <lineage>
        <taxon>Bacteria</taxon>
        <taxon>Pseudomonadati</taxon>
        <taxon>Pseudomonadota</taxon>
        <taxon>Alphaproteobacteria</taxon>
        <taxon>Rhodospirillales</taxon>
        <taxon>Terasakiellaceae</taxon>
        <taxon>Terasakiella</taxon>
    </lineage>
</organism>
<gene>
    <name evidence="1" type="ORF">MTBPR1_20139</name>
</gene>
<dbReference type="Proteomes" id="UP000231658">
    <property type="component" value="Unassembled WGS sequence"/>
</dbReference>
<dbReference type="OrthoDB" id="9790023at2"/>
<dbReference type="InterPro" id="IPR003737">
    <property type="entry name" value="GlcNAc_PI_deacetylase-related"/>
</dbReference>
<keyword evidence="2" id="KW-1185">Reference proteome</keyword>
<dbReference type="InterPro" id="IPR024078">
    <property type="entry name" value="LmbE-like_dom_sf"/>
</dbReference>
<dbReference type="SUPFAM" id="SSF102588">
    <property type="entry name" value="LmbE-like"/>
    <property type="match status" value="1"/>
</dbReference>
<reference evidence="1 2" key="1">
    <citation type="submission" date="2016-07" db="EMBL/GenBank/DDBJ databases">
        <authorList>
            <person name="Lefevre C.T."/>
        </authorList>
    </citation>
    <scope>NUCLEOTIDE SEQUENCE [LARGE SCALE GENOMIC DNA]</scope>
    <source>
        <strain evidence="1">PR1</strain>
    </source>
</reference>
<dbReference type="Gene3D" id="3.40.50.10320">
    <property type="entry name" value="LmbE-like"/>
    <property type="match status" value="1"/>
</dbReference>
<protein>
    <recommendedName>
        <fullName evidence="3">LmbE family protein</fullName>
    </recommendedName>
</protein>
<accession>A0A1C3RGB3</accession>
<dbReference type="RefSeq" id="WP_069186964.1">
    <property type="nucleotide sequence ID" value="NZ_FLYE01000012.1"/>
</dbReference>
<dbReference type="AlphaFoldDB" id="A0A1C3RGB3"/>
<evidence type="ECO:0000313" key="1">
    <source>
        <dbReference type="EMBL" id="SCA56291.1"/>
    </source>
</evidence>
<sequence length="226" mass="26268">MSKNKLLVIEAHSDDSAISCLGYLEKYKDEYELHFILATVSDIHMHHCGDLTRDERLKEYEAYIQYLGGIWHRNDIIPFDADAKMDLIPKRDVVAQFEKVISKVEPEILIMQGPSFHHDHTIVYEAVIAATRPTARHCPNEMLIMENPTYVHSIGPSTDFKPSTYCALSEEEMNRKLDTFQKFFPSQIRESKNYLSREGIAVWGRYRGIECRSLYAEAFQTYIRVI</sequence>
<proteinExistence type="predicted"/>